<dbReference type="PANTHER" id="PTHR11686">
    <property type="entry name" value="GAMMA GLUTAMYL TRANSPEPTIDASE"/>
    <property type="match status" value="1"/>
</dbReference>
<feature type="binding site" evidence="2">
    <location>
        <begin position="453"/>
        <end position="454"/>
    </location>
    <ligand>
        <name>L-glutamate</name>
        <dbReference type="ChEBI" id="CHEBI:29985"/>
    </ligand>
</feature>
<feature type="binding site" evidence="2">
    <location>
        <position position="122"/>
    </location>
    <ligand>
        <name>L-glutamate</name>
        <dbReference type="ChEBI" id="CHEBI:29985"/>
    </ligand>
</feature>
<evidence type="ECO:0000313" key="5">
    <source>
        <dbReference type="Proteomes" id="UP000031668"/>
    </source>
</evidence>
<name>A0A0C2M4D5_THEKT</name>
<feature type="signal peptide" evidence="3">
    <location>
        <begin position="1"/>
        <end position="23"/>
    </location>
</feature>
<accession>A0A0C2M4D5</accession>
<dbReference type="InterPro" id="IPR029055">
    <property type="entry name" value="Ntn_hydrolases_N"/>
</dbReference>
<evidence type="ECO:0000256" key="2">
    <source>
        <dbReference type="PIRSR" id="PIRSR600101-2"/>
    </source>
</evidence>
<evidence type="ECO:0000256" key="3">
    <source>
        <dbReference type="SAM" id="SignalP"/>
    </source>
</evidence>
<dbReference type="SUPFAM" id="SSF56235">
    <property type="entry name" value="N-terminal nucleophile aminohydrolases (Ntn hydrolases)"/>
    <property type="match status" value="1"/>
</dbReference>
<keyword evidence="5" id="KW-1185">Reference proteome</keyword>
<gene>
    <name evidence="4" type="ORF">RF11_02462</name>
</gene>
<organism evidence="4 5">
    <name type="scientific">Thelohanellus kitauei</name>
    <name type="common">Myxosporean</name>
    <dbReference type="NCBI Taxonomy" id="669202"/>
    <lineage>
        <taxon>Eukaryota</taxon>
        <taxon>Metazoa</taxon>
        <taxon>Cnidaria</taxon>
        <taxon>Myxozoa</taxon>
        <taxon>Myxosporea</taxon>
        <taxon>Bivalvulida</taxon>
        <taxon>Platysporina</taxon>
        <taxon>Myxobolidae</taxon>
        <taxon>Thelohanellus</taxon>
    </lineage>
</organism>
<evidence type="ECO:0000313" key="4">
    <source>
        <dbReference type="EMBL" id="KII61910.1"/>
    </source>
</evidence>
<dbReference type="InterPro" id="IPR043137">
    <property type="entry name" value="GGT_ssub_C"/>
</dbReference>
<dbReference type="EMBL" id="JWZT01005179">
    <property type="protein sequence ID" value="KII61910.1"/>
    <property type="molecule type" value="Genomic_DNA"/>
</dbReference>
<dbReference type="Proteomes" id="UP000031668">
    <property type="component" value="Unassembled WGS sequence"/>
</dbReference>
<feature type="binding site" evidence="2">
    <location>
        <position position="476"/>
    </location>
    <ligand>
        <name>L-glutamate</name>
        <dbReference type="ChEBI" id="CHEBI:29985"/>
    </ligand>
</feature>
<protein>
    <submittedName>
        <fullName evidence="4">Gamma-glutamyltranspeptidase 2</fullName>
    </submittedName>
</protein>
<evidence type="ECO:0000256" key="1">
    <source>
        <dbReference type="PIRSR" id="PIRSR600101-1"/>
    </source>
</evidence>
<dbReference type="Pfam" id="PF01019">
    <property type="entry name" value="G_glu_transpept"/>
    <property type="match status" value="1"/>
</dbReference>
<dbReference type="InterPro" id="IPR000101">
    <property type="entry name" value="GGT_peptidase"/>
</dbReference>
<dbReference type="OrthoDB" id="1081007at2759"/>
<dbReference type="GO" id="GO:0036374">
    <property type="term" value="F:glutathione hydrolase activity"/>
    <property type="evidence" value="ECO:0007669"/>
    <property type="project" value="InterPro"/>
</dbReference>
<keyword evidence="3" id="KW-0732">Signal</keyword>
<dbReference type="GO" id="GO:0005886">
    <property type="term" value="C:plasma membrane"/>
    <property type="evidence" value="ECO:0007669"/>
    <property type="project" value="TreeGrafter"/>
</dbReference>
<sequence length="571" mass="64400">MGLGRKEIISPLLLLLIIQNILLNSLSVAGRRKQPAFSNPKLKEEYKNDVRSYSLGAVTSDSHICSEIGGGILRLGGNAVDAAISTEFCLYVTDVQATGLGGGGKMMIYSKRENKVYFLNFRETSPILTSKIPKDINFRRGPLSIGIPGNVLGLYTAWKKFGSLKWKFLIRPAIVLAIRGFKMSKHLYMCTKNVAKYIRKDRALRRTLMRRKKIKRPGELIKNRALGRTLKKISIDPMSFYRGKVADDIVRDIKKAGGILTKEDLTSFRVTWEKPLSFKVGSGLVGYVPGANSGGPQVKYIIDTLKTLKYSFLKGKSIDPNRFYQKILDVFKLSFAERTRIAKKNPFKIKNFLKLPAITSDRRTTNSAHSAIQSDRFVKYEHGTSHLNTFDRFGNAVALTSSINTQLGSMIMSPKTGILFNNQMSDFNKQGNKKYQLPPVEGNEARPKSEPLSSMCPLIVVDKNKNVKMVSGGSGGPLIITTLAQILINRFWLGLPYDETISRWRIHHQDIPNRDSTSNIYRTTSKQVRNVFMIAYKFQLHENDIFNQLVTRTVKKSDTTKIIKSMKRILD</sequence>
<dbReference type="Gene3D" id="3.60.20.40">
    <property type="match status" value="1"/>
</dbReference>
<proteinExistence type="predicted"/>
<feature type="binding site" evidence="2">
    <location>
        <begin position="402"/>
        <end position="404"/>
    </location>
    <ligand>
        <name>L-glutamate</name>
        <dbReference type="ChEBI" id="CHEBI:29985"/>
    </ligand>
</feature>
<dbReference type="GO" id="GO:0006751">
    <property type="term" value="P:glutathione catabolic process"/>
    <property type="evidence" value="ECO:0007669"/>
    <property type="project" value="InterPro"/>
</dbReference>
<dbReference type="OMA" id="IFCHENG"/>
<reference evidence="4 5" key="1">
    <citation type="journal article" date="2014" name="Genome Biol. Evol.">
        <title>The genome of the myxosporean Thelohanellus kitauei shows adaptations to nutrient acquisition within its fish host.</title>
        <authorList>
            <person name="Yang Y."/>
            <person name="Xiong J."/>
            <person name="Zhou Z."/>
            <person name="Huo F."/>
            <person name="Miao W."/>
            <person name="Ran C."/>
            <person name="Liu Y."/>
            <person name="Zhang J."/>
            <person name="Feng J."/>
            <person name="Wang M."/>
            <person name="Wang M."/>
            <person name="Wang L."/>
            <person name="Yao B."/>
        </authorList>
    </citation>
    <scope>NUCLEOTIDE SEQUENCE [LARGE SCALE GENOMIC DNA]</scope>
    <source>
        <strain evidence="4">Wuqing</strain>
    </source>
</reference>
<dbReference type="PANTHER" id="PTHR11686:SF9">
    <property type="entry name" value="RE13973P"/>
    <property type="match status" value="1"/>
</dbReference>
<feature type="binding site" evidence="2">
    <location>
        <position position="426"/>
    </location>
    <ligand>
        <name>L-glutamate</name>
        <dbReference type="ChEBI" id="CHEBI:29985"/>
    </ligand>
</feature>
<dbReference type="PRINTS" id="PR01210">
    <property type="entry name" value="GGTRANSPTASE"/>
</dbReference>
<feature type="chain" id="PRO_5002151943" evidence="3">
    <location>
        <begin position="24"/>
        <end position="571"/>
    </location>
</feature>
<feature type="active site" description="Nucleophile" evidence="1">
    <location>
        <position position="384"/>
    </location>
</feature>
<comment type="caution">
    <text evidence="4">The sequence shown here is derived from an EMBL/GenBank/DDBJ whole genome shotgun (WGS) entry which is preliminary data.</text>
</comment>
<dbReference type="AlphaFoldDB" id="A0A0C2M4D5"/>